<name>A0A0M3HYI5_ASCLU</name>
<dbReference type="WBParaSite" id="ALUE_0000858801-mRNA-1">
    <property type="protein sequence ID" value="ALUE_0000858801-mRNA-1"/>
    <property type="gene ID" value="ALUE_0000858801"/>
</dbReference>
<sequence>MDILGSHLNDDRVNHSAAQCPPADASDASKSPKSGGGCYELRNKLLGLEDPLLKSSTAEMAGRLPLAEMAEQIVFGRNLVRHGAMCSL</sequence>
<evidence type="ECO:0000256" key="1">
    <source>
        <dbReference type="SAM" id="MobiDB-lite"/>
    </source>
</evidence>
<evidence type="ECO:0000313" key="3">
    <source>
        <dbReference type="WBParaSite" id="ALUE_0000858801-mRNA-1"/>
    </source>
</evidence>
<feature type="region of interest" description="Disordered" evidence="1">
    <location>
        <begin position="1"/>
        <end position="35"/>
    </location>
</feature>
<organism evidence="2 3">
    <name type="scientific">Ascaris lumbricoides</name>
    <name type="common">Giant roundworm</name>
    <dbReference type="NCBI Taxonomy" id="6252"/>
    <lineage>
        <taxon>Eukaryota</taxon>
        <taxon>Metazoa</taxon>
        <taxon>Ecdysozoa</taxon>
        <taxon>Nematoda</taxon>
        <taxon>Chromadorea</taxon>
        <taxon>Rhabditida</taxon>
        <taxon>Spirurina</taxon>
        <taxon>Ascaridomorpha</taxon>
        <taxon>Ascaridoidea</taxon>
        <taxon>Ascarididae</taxon>
        <taxon>Ascaris</taxon>
    </lineage>
</organism>
<proteinExistence type="predicted"/>
<reference evidence="3" key="1">
    <citation type="submission" date="2017-02" db="UniProtKB">
        <authorList>
            <consortium name="WormBaseParasite"/>
        </authorList>
    </citation>
    <scope>IDENTIFICATION</scope>
</reference>
<keyword evidence="2" id="KW-1185">Reference proteome</keyword>
<evidence type="ECO:0000313" key="2">
    <source>
        <dbReference type="Proteomes" id="UP000036681"/>
    </source>
</evidence>
<protein>
    <submittedName>
        <fullName evidence="3">Acyl-CoA_dh_1 domain-containing protein</fullName>
    </submittedName>
</protein>
<dbReference type="Proteomes" id="UP000036681">
    <property type="component" value="Unplaced"/>
</dbReference>
<accession>A0A0M3HYI5</accession>
<dbReference type="AlphaFoldDB" id="A0A0M3HYI5"/>
<feature type="compositionally biased region" description="Low complexity" evidence="1">
    <location>
        <begin position="21"/>
        <end position="33"/>
    </location>
</feature>